<accession>A0A5E4LRI9</accession>
<dbReference type="AlphaFoldDB" id="A0A5E4LRI9"/>
<comment type="caution">
    <text evidence="1">The sequence shown here is derived from an EMBL/GenBank/DDBJ whole genome shotgun (WGS) entry which is preliminary data.</text>
</comment>
<sequence length="999" mass="105822">MKNFFILLLLISVIYSYSTNAHFVQPSFGYSTDTDLQLTTDFTASLASGEILEGNPNDLQTGDIVCAGARIKITPQTNAKWAVSDFDSTLDFPYCDPGYDPWCPSMTGESLSTNKNIHWLTSSRFNWYVNEFDTAPNDYLLANEPPSSDVTDIYEELSPFSNEPVTYIVWGEDPQNNKEAGAGVYCKGTLSLDAAGTTNTQSPTSTASLTSGTLNTPGDYNLETQLEDVDCFAAVVKHPVNLYDGHADFFYLHFYVTNRPNIPSVTASKTISVEVQEAGGTCSIALAASPPIDVTYSGDYMMVKVPVKNNGDSVNLTGVTSTNGDYTASPFPGQAICATLGFPPAICPPVNGFNNPIASGGTRLTYVLLHDTTPGPSGGTTLVYSAVATSTGCGGTSECSLSVTALNGAIDCDIASPDYDPPAPPSDIPQNLNTRFNVTCTDLDMTPIACSGSNWDWAPAWFGTFTFTSNSYARGYPTASPGADGQIRYTSGIATCTEDIHVLPDITTPVNCSIVPSSAELAPMEWATFTVTCINSIGDTIPCNGSNWYWGDGLAGGFIDKDETHADAYSTSPPGSSGTLSYSSGLANCSSAVSLSTDSPYYLCELVPESVTINQSTSQHFTLSTFLDGAPHPADLVGYTMINGLTGTLSNDTITGVDYTAPPGGTEGDIQVVANFTDAPDPIGGCVDFSHVFVPDVNAPTSCEMVPTNLTMAPLELAAFTVTCENFFGNPVPCIGDNWFWGDGLTGDFVEKDETHANAYSTSPVGSTGKLFYSSMLANCSSNVTIDFHDGYYGCDLTPDSVSLNYSDSQHFNFACTVNGTDPATPDDTDYQLVDGLIGSVNGNLTGVDYDAPDENTSGNLLGVGYFNDAPPPYLGAVDLSHISVSNMSGPCVGPDCNPGDTLDCRILAPYPLVIPTGYHGWYGIRCGVDGTEICPAMNWVITPGTAGYITSGDYLGAWFTINGHPGSIGEIHASFESDPSRGCSRPFEIGTSDCWEFS</sequence>
<evidence type="ECO:0000313" key="2">
    <source>
        <dbReference type="Proteomes" id="UP000789941"/>
    </source>
</evidence>
<dbReference type="EMBL" id="CABMJJ010000009">
    <property type="protein sequence ID" value="VVC04604.1"/>
    <property type="molecule type" value="Genomic_DNA"/>
</dbReference>
<reference evidence="1 2" key="1">
    <citation type="submission" date="2019-08" db="EMBL/GenBank/DDBJ databases">
        <authorList>
            <person name="Vazquez-Campos X."/>
        </authorList>
    </citation>
    <scope>NUCLEOTIDE SEQUENCE [LARGE SCALE GENOMIC DNA]</scope>
    <source>
        <strain evidence="1">LFW-283_2</strain>
    </source>
</reference>
<dbReference type="Proteomes" id="UP000789941">
    <property type="component" value="Unassembled WGS sequence"/>
</dbReference>
<protein>
    <submittedName>
        <fullName evidence="1">Uncharacterized protein</fullName>
    </submittedName>
</protein>
<name>A0A5E4LRI9_9ARCH</name>
<proteinExistence type="predicted"/>
<gene>
    <name evidence="1" type="ORF">LFW2832_01069</name>
</gene>
<evidence type="ECO:0000313" key="1">
    <source>
        <dbReference type="EMBL" id="VVC04604.1"/>
    </source>
</evidence>
<organism evidence="1 2">
    <name type="scientific">Candidatus Bilamarchaeum dharawalense</name>
    <dbReference type="NCBI Taxonomy" id="2885759"/>
    <lineage>
        <taxon>Archaea</taxon>
        <taxon>Candidatus Micrarchaeota</taxon>
        <taxon>Candidatus Micrarchaeia</taxon>
        <taxon>Candidatus Anstonellales</taxon>
        <taxon>Candidatus Bilamarchaeaceae</taxon>
        <taxon>Candidatus Bilamarchaeum</taxon>
    </lineage>
</organism>